<keyword evidence="3" id="KW-1185">Reference proteome</keyword>
<dbReference type="CDD" id="cd09276">
    <property type="entry name" value="Rnase_HI_RT_non_LTR"/>
    <property type="match status" value="1"/>
</dbReference>
<proteinExistence type="predicted"/>
<dbReference type="InterPro" id="IPR012337">
    <property type="entry name" value="RNaseH-like_sf"/>
</dbReference>
<protein>
    <recommendedName>
        <fullName evidence="1">RNase H type-1 domain-containing protein</fullName>
    </recommendedName>
</protein>
<dbReference type="GO" id="GO:0004523">
    <property type="term" value="F:RNA-DNA hybrid ribonuclease activity"/>
    <property type="evidence" value="ECO:0007669"/>
    <property type="project" value="InterPro"/>
</dbReference>
<gene>
    <name evidence="2" type="ORF">V1264_003291</name>
</gene>
<evidence type="ECO:0000259" key="1">
    <source>
        <dbReference type="PROSITE" id="PS50879"/>
    </source>
</evidence>
<dbReference type="PROSITE" id="PS50879">
    <property type="entry name" value="RNASE_H_1"/>
    <property type="match status" value="1"/>
</dbReference>
<dbReference type="InterPro" id="IPR036397">
    <property type="entry name" value="RNaseH_sf"/>
</dbReference>
<dbReference type="Pfam" id="PF00075">
    <property type="entry name" value="RNase_H"/>
    <property type="match status" value="1"/>
</dbReference>
<evidence type="ECO:0000313" key="3">
    <source>
        <dbReference type="Proteomes" id="UP001374579"/>
    </source>
</evidence>
<sequence>MTADQYPSESWIHVYTDGSATDAVPNGGSGVYAVFPDGHTITVNTPTGKHCSNYSAEVQALMQAASTIQNSTSDCLRVVFLTDALTVLEAVAGGKLPHLIEKLQNVERQRRVLGVVLQWLPAHCGVPGNEKADKLPKLGAQEDQADNPVSFTDKKTLKAAFRPRLANCSPPPLPAVRRKGGPGEDSTICLAVWSISINV</sequence>
<dbReference type="GO" id="GO:0003676">
    <property type="term" value="F:nucleic acid binding"/>
    <property type="evidence" value="ECO:0007669"/>
    <property type="project" value="InterPro"/>
</dbReference>
<dbReference type="AlphaFoldDB" id="A0AAN9B4E2"/>
<organism evidence="2 3">
    <name type="scientific">Littorina saxatilis</name>
    <dbReference type="NCBI Taxonomy" id="31220"/>
    <lineage>
        <taxon>Eukaryota</taxon>
        <taxon>Metazoa</taxon>
        <taxon>Spiralia</taxon>
        <taxon>Lophotrochozoa</taxon>
        <taxon>Mollusca</taxon>
        <taxon>Gastropoda</taxon>
        <taxon>Caenogastropoda</taxon>
        <taxon>Littorinimorpha</taxon>
        <taxon>Littorinoidea</taxon>
        <taxon>Littorinidae</taxon>
        <taxon>Littorina</taxon>
    </lineage>
</organism>
<dbReference type="InterPro" id="IPR002156">
    <property type="entry name" value="RNaseH_domain"/>
</dbReference>
<comment type="caution">
    <text evidence="2">The sequence shown here is derived from an EMBL/GenBank/DDBJ whole genome shotgun (WGS) entry which is preliminary data.</text>
</comment>
<feature type="domain" description="RNase H type-1" evidence="1">
    <location>
        <begin position="8"/>
        <end position="141"/>
    </location>
</feature>
<reference evidence="2 3" key="1">
    <citation type="submission" date="2024-02" db="EMBL/GenBank/DDBJ databases">
        <title>Chromosome-scale genome assembly of the rough periwinkle Littorina saxatilis.</title>
        <authorList>
            <person name="De Jode A."/>
            <person name="Faria R."/>
            <person name="Formenti G."/>
            <person name="Sims Y."/>
            <person name="Smith T.P."/>
            <person name="Tracey A."/>
            <person name="Wood J.M.D."/>
            <person name="Zagrodzka Z.B."/>
            <person name="Johannesson K."/>
            <person name="Butlin R.K."/>
            <person name="Leder E.H."/>
        </authorList>
    </citation>
    <scope>NUCLEOTIDE SEQUENCE [LARGE SCALE GENOMIC DNA]</scope>
    <source>
        <strain evidence="2">Snail1</strain>
        <tissue evidence="2">Muscle</tissue>
    </source>
</reference>
<accession>A0AAN9B4E2</accession>
<evidence type="ECO:0000313" key="2">
    <source>
        <dbReference type="EMBL" id="KAK7099101.1"/>
    </source>
</evidence>
<dbReference type="SUPFAM" id="SSF53098">
    <property type="entry name" value="Ribonuclease H-like"/>
    <property type="match status" value="1"/>
</dbReference>
<name>A0AAN9B4E2_9CAEN</name>
<dbReference type="Gene3D" id="3.30.420.10">
    <property type="entry name" value="Ribonuclease H-like superfamily/Ribonuclease H"/>
    <property type="match status" value="1"/>
</dbReference>
<dbReference type="Proteomes" id="UP001374579">
    <property type="component" value="Unassembled WGS sequence"/>
</dbReference>
<dbReference type="EMBL" id="JBAMIC010000012">
    <property type="protein sequence ID" value="KAK7099101.1"/>
    <property type="molecule type" value="Genomic_DNA"/>
</dbReference>